<evidence type="ECO:0000313" key="3">
    <source>
        <dbReference type="Proteomes" id="UP001154078"/>
    </source>
</evidence>
<evidence type="ECO:0000313" key="2">
    <source>
        <dbReference type="EMBL" id="CAH0561907.1"/>
    </source>
</evidence>
<reference evidence="2" key="1">
    <citation type="submission" date="2021-12" db="EMBL/GenBank/DDBJ databases">
        <authorList>
            <person name="King R."/>
        </authorList>
    </citation>
    <scope>NUCLEOTIDE SEQUENCE</scope>
</reference>
<feature type="coiled-coil region" evidence="1">
    <location>
        <begin position="103"/>
        <end position="130"/>
    </location>
</feature>
<gene>
    <name evidence="2" type="ORF">MELIAE_LOCUS11191</name>
</gene>
<dbReference type="OrthoDB" id="6752317at2759"/>
<dbReference type="EMBL" id="OV121139">
    <property type="protein sequence ID" value="CAH0561907.1"/>
    <property type="molecule type" value="Genomic_DNA"/>
</dbReference>
<name>A0A9P0BEL6_BRAAE</name>
<keyword evidence="1" id="KW-0175">Coiled coil</keyword>
<accession>A0A9P0BEL6</accession>
<sequence>MSAVVCQKSNGIFCLEFKTIMASRKMNRYERAKSECIEGRCHVGTLKKNFRQNFINRLRSTRSKSVDRFRQICETPEYLACQSITDFHKLFARDFEATSLLKTEEVADLIREIEEELKQTELQLLAETHIKDDDYEINCIVNNLMNKCFGCNTLTQSSICDNCMLAMNSNDFF</sequence>
<keyword evidence="3" id="KW-1185">Reference proteome</keyword>
<proteinExistence type="predicted"/>
<dbReference type="AlphaFoldDB" id="A0A9P0BEL6"/>
<organism evidence="2 3">
    <name type="scientific">Brassicogethes aeneus</name>
    <name type="common">Rape pollen beetle</name>
    <name type="synonym">Meligethes aeneus</name>
    <dbReference type="NCBI Taxonomy" id="1431903"/>
    <lineage>
        <taxon>Eukaryota</taxon>
        <taxon>Metazoa</taxon>
        <taxon>Ecdysozoa</taxon>
        <taxon>Arthropoda</taxon>
        <taxon>Hexapoda</taxon>
        <taxon>Insecta</taxon>
        <taxon>Pterygota</taxon>
        <taxon>Neoptera</taxon>
        <taxon>Endopterygota</taxon>
        <taxon>Coleoptera</taxon>
        <taxon>Polyphaga</taxon>
        <taxon>Cucujiformia</taxon>
        <taxon>Nitidulidae</taxon>
        <taxon>Meligethinae</taxon>
        <taxon>Brassicogethes</taxon>
    </lineage>
</organism>
<protein>
    <submittedName>
        <fullName evidence="2">Uncharacterized protein</fullName>
    </submittedName>
</protein>
<dbReference type="Proteomes" id="UP001154078">
    <property type="component" value="Chromosome 8"/>
</dbReference>
<evidence type="ECO:0000256" key="1">
    <source>
        <dbReference type="SAM" id="Coils"/>
    </source>
</evidence>